<name>A0A2P2JDC9_RHIMU</name>
<sequence length="29" mass="3526">MDHIMHLTAYYHPIMKTILSEILKERTHC</sequence>
<organism evidence="1">
    <name type="scientific">Rhizophora mucronata</name>
    <name type="common">Asiatic mangrove</name>
    <dbReference type="NCBI Taxonomy" id="61149"/>
    <lineage>
        <taxon>Eukaryota</taxon>
        <taxon>Viridiplantae</taxon>
        <taxon>Streptophyta</taxon>
        <taxon>Embryophyta</taxon>
        <taxon>Tracheophyta</taxon>
        <taxon>Spermatophyta</taxon>
        <taxon>Magnoliopsida</taxon>
        <taxon>eudicotyledons</taxon>
        <taxon>Gunneridae</taxon>
        <taxon>Pentapetalae</taxon>
        <taxon>rosids</taxon>
        <taxon>fabids</taxon>
        <taxon>Malpighiales</taxon>
        <taxon>Rhizophoraceae</taxon>
        <taxon>Rhizophora</taxon>
    </lineage>
</organism>
<reference evidence="1" key="1">
    <citation type="submission" date="2018-02" db="EMBL/GenBank/DDBJ databases">
        <title>Rhizophora mucronata_Transcriptome.</title>
        <authorList>
            <person name="Meera S.P."/>
            <person name="Sreeshan A."/>
            <person name="Augustine A."/>
        </authorList>
    </citation>
    <scope>NUCLEOTIDE SEQUENCE</scope>
    <source>
        <tissue evidence="1">Leaf</tissue>
    </source>
</reference>
<accession>A0A2P2JDC9</accession>
<dbReference type="EMBL" id="GGEC01010980">
    <property type="protein sequence ID" value="MBW91463.1"/>
    <property type="molecule type" value="Transcribed_RNA"/>
</dbReference>
<dbReference type="AlphaFoldDB" id="A0A2P2JDC9"/>
<evidence type="ECO:0000313" key="1">
    <source>
        <dbReference type="EMBL" id="MBW91463.1"/>
    </source>
</evidence>
<protein>
    <submittedName>
        <fullName evidence="1">Uncharacterized protein MANES_04G135600</fullName>
    </submittedName>
</protein>
<proteinExistence type="predicted"/>